<sequence>MTQFSIIKPSAGVLPIPVSATQKASVSLGKKSTHRSPATRLKLLVRRLPPGLTQAEFETLLGEEWRAGSGKVDWFQYKNGKISKDPAKPSRPARAYLRLTLEEHIAPLSEKLRASSFQDARNTGTDSVLLGPPSLEFAPYIQVPSSRIRKDGRQGTIDQDPEFIDFLESLTSPITKPGLVDPGVDGEKEDEVITTPLVQYIKEKKANKIKESVSPSKLTKHTKSDKEGKPEKVTAKKLLKRPASPSLDRKSVERATREAVEVANKQAASIAAKVTRPASPSVSKAAPPAAPPAAPSSGDLPVPTAERKGRGDISVAAKIVRQHLGLVPSGSRRRTRAENPSSKTADQSLPVKTPKEATTQDSTGGKDLNGAPPETVPMNPEWPTDQGWPTDPGWSTDPWPADPGWTTNPWEDPPSAPSAPSAPPATMNPWEDPPSAPSAPSAPPATIPPSNPAAKSPKPARSKPTVTPTATQAFLKHANPSQGVTEALLESAFAVFGPVLKVEMDKKKGFGYIDFADPDGLQKAIAASPVAIAQSQVVVLERRNPATTQRTRPRDDQQPPPSQPSPSQQQQTPSHRGGRPGGKSGKHVGGASQRGTRGGRNRGSPPKGGGEHNAITTGEESTIVPESYW</sequence>
<evidence type="ECO:0000256" key="1">
    <source>
        <dbReference type="ARBA" id="ARBA00004123"/>
    </source>
</evidence>
<dbReference type="GO" id="GO:0003729">
    <property type="term" value="F:mRNA binding"/>
    <property type="evidence" value="ECO:0007669"/>
    <property type="project" value="TreeGrafter"/>
</dbReference>
<dbReference type="SUPFAM" id="SSF54928">
    <property type="entry name" value="RNA-binding domain, RBD"/>
    <property type="match status" value="2"/>
</dbReference>
<dbReference type="PANTHER" id="PTHR13112">
    <property type="entry name" value="UPF3 REGULATOR OF NONSENSE TRANSCRIPTS-LIKE PROTEIN"/>
    <property type="match status" value="1"/>
</dbReference>
<dbReference type="GO" id="GO:0005730">
    <property type="term" value="C:nucleolus"/>
    <property type="evidence" value="ECO:0007669"/>
    <property type="project" value="TreeGrafter"/>
</dbReference>
<feature type="region of interest" description="Disordered" evidence="6">
    <location>
        <begin position="209"/>
        <end position="478"/>
    </location>
</feature>
<dbReference type="PANTHER" id="PTHR13112:SF0">
    <property type="entry name" value="FI21285P1"/>
    <property type="match status" value="1"/>
</dbReference>
<dbReference type="AlphaFoldDB" id="A0A232M178"/>
<feature type="compositionally biased region" description="Low complexity" evidence="6">
    <location>
        <begin position="452"/>
        <end position="464"/>
    </location>
</feature>
<dbReference type="InterPro" id="IPR035979">
    <property type="entry name" value="RBD_domain_sf"/>
</dbReference>
<feature type="compositionally biased region" description="Low complexity" evidence="6">
    <location>
        <begin position="277"/>
        <end position="287"/>
    </location>
</feature>
<feature type="region of interest" description="Disordered" evidence="6">
    <location>
        <begin position="543"/>
        <end position="629"/>
    </location>
</feature>
<dbReference type="Proteomes" id="UP000243515">
    <property type="component" value="Unassembled WGS sequence"/>
</dbReference>
<dbReference type="SMART" id="SM00360">
    <property type="entry name" value="RRM"/>
    <property type="match status" value="1"/>
</dbReference>
<dbReference type="InterPro" id="IPR039722">
    <property type="entry name" value="Upf3"/>
</dbReference>
<comment type="similarity">
    <text evidence="2">Belongs to the RENT3 family.</text>
</comment>
<feature type="compositionally biased region" description="Pro residues" evidence="6">
    <location>
        <begin position="411"/>
        <end position="423"/>
    </location>
</feature>
<dbReference type="GO" id="GO:0000184">
    <property type="term" value="P:nuclear-transcribed mRNA catabolic process, nonsense-mediated decay"/>
    <property type="evidence" value="ECO:0007669"/>
    <property type="project" value="UniProtKB-KW"/>
</dbReference>
<dbReference type="PROSITE" id="PS50102">
    <property type="entry name" value="RRM"/>
    <property type="match status" value="1"/>
</dbReference>
<dbReference type="InterPro" id="IPR000504">
    <property type="entry name" value="RRM_dom"/>
</dbReference>
<organism evidence="8 9">
    <name type="scientific">Elaphomyces granulatus</name>
    <dbReference type="NCBI Taxonomy" id="519963"/>
    <lineage>
        <taxon>Eukaryota</taxon>
        <taxon>Fungi</taxon>
        <taxon>Dikarya</taxon>
        <taxon>Ascomycota</taxon>
        <taxon>Pezizomycotina</taxon>
        <taxon>Eurotiomycetes</taxon>
        <taxon>Eurotiomycetidae</taxon>
        <taxon>Eurotiales</taxon>
        <taxon>Elaphomycetaceae</taxon>
        <taxon>Elaphomyces</taxon>
    </lineage>
</organism>
<proteinExistence type="inferred from homology"/>
<protein>
    <recommendedName>
        <fullName evidence="7">RRM domain-containing protein</fullName>
    </recommendedName>
</protein>
<feature type="compositionally biased region" description="Basic and acidic residues" evidence="6">
    <location>
        <begin position="222"/>
        <end position="234"/>
    </location>
</feature>
<evidence type="ECO:0000256" key="5">
    <source>
        <dbReference type="PROSITE-ProRule" id="PRU00176"/>
    </source>
</evidence>
<evidence type="ECO:0000313" key="9">
    <source>
        <dbReference type="Proteomes" id="UP000243515"/>
    </source>
</evidence>
<feature type="compositionally biased region" description="Basic and acidic residues" evidence="6">
    <location>
        <begin position="247"/>
        <end position="260"/>
    </location>
</feature>
<feature type="compositionally biased region" description="Low complexity" evidence="6">
    <location>
        <begin position="565"/>
        <end position="574"/>
    </location>
</feature>
<reference evidence="8 9" key="1">
    <citation type="journal article" date="2015" name="Environ. Microbiol.">
        <title>Metagenome sequence of Elaphomyces granulatus from sporocarp tissue reveals Ascomycota ectomycorrhizal fingerprints of genome expansion and a Proteobacteria-rich microbiome.</title>
        <authorList>
            <person name="Quandt C.A."/>
            <person name="Kohler A."/>
            <person name="Hesse C.N."/>
            <person name="Sharpton T.J."/>
            <person name="Martin F."/>
            <person name="Spatafora J.W."/>
        </authorList>
    </citation>
    <scope>NUCLEOTIDE SEQUENCE [LARGE SCALE GENOMIC DNA]</scope>
    <source>
        <strain evidence="8 9">OSC145934</strain>
    </source>
</reference>
<feature type="compositionally biased region" description="Pro residues" evidence="6">
    <location>
        <begin position="431"/>
        <end position="451"/>
    </location>
</feature>
<evidence type="ECO:0000256" key="6">
    <source>
        <dbReference type="SAM" id="MobiDB-lite"/>
    </source>
</evidence>
<dbReference type="EMBL" id="NPHW01003282">
    <property type="protein sequence ID" value="OXV09857.1"/>
    <property type="molecule type" value="Genomic_DNA"/>
</dbReference>
<evidence type="ECO:0000259" key="7">
    <source>
        <dbReference type="PROSITE" id="PS50102"/>
    </source>
</evidence>
<dbReference type="GO" id="GO:0005737">
    <property type="term" value="C:cytoplasm"/>
    <property type="evidence" value="ECO:0007669"/>
    <property type="project" value="TreeGrafter"/>
</dbReference>
<dbReference type="CDD" id="cd00590">
    <property type="entry name" value="RRM_SF"/>
    <property type="match status" value="1"/>
</dbReference>
<evidence type="ECO:0000256" key="2">
    <source>
        <dbReference type="ARBA" id="ARBA00005991"/>
    </source>
</evidence>
<evidence type="ECO:0000313" key="8">
    <source>
        <dbReference type="EMBL" id="OXV09857.1"/>
    </source>
</evidence>
<dbReference type="Gene3D" id="3.30.70.330">
    <property type="match status" value="2"/>
</dbReference>
<dbReference type="GO" id="GO:0045727">
    <property type="term" value="P:positive regulation of translation"/>
    <property type="evidence" value="ECO:0007669"/>
    <property type="project" value="TreeGrafter"/>
</dbReference>
<gene>
    <name evidence="8" type="ORF">Egran_02378</name>
</gene>
<dbReference type="Pfam" id="PF03467">
    <property type="entry name" value="Smg4_UPF3"/>
    <property type="match status" value="1"/>
</dbReference>
<dbReference type="InterPro" id="IPR012677">
    <property type="entry name" value="Nucleotide-bd_a/b_plait_sf"/>
</dbReference>
<feature type="compositionally biased region" description="Polar residues" evidence="6">
    <location>
        <begin position="338"/>
        <end position="347"/>
    </location>
</feature>
<name>A0A232M178_9EURO</name>
<keyword evidence="4" id="KW-0539">Nucleus</keyword>
<accession>A0A232M178</accession>
<dbReference type="CDD" id="cd12455">
    <property type="entry name" value="RRM_like_Smg4_UPF3"/>
    <property type="match status" value="1"/>
</dbReference>
<comment type="caution">
    <text evidence="8">The sequence shown here is derived from an EMBL/GenBank/DDBJ whole genome shotgun (WGS) entry which is preliminary data.</text>
</comment>
<dbReference type="OrthoDB" id="18087at2759"/>
<dbReference type="FunFam" id="3.30.70.330:FF:000637">
    <property type="entry name" value="Nonsense-mediated mRNA decay protein Upf3, putative"/>
    <property type="match status" value="1"/>
</dbReference>
<keyword evidence="9" id="KW-1185">Reference proteome</keyword>
<evidence type="ECO:0000256" key="3">
    <source>
        <dbReference type="ARBA" id="ARBA00023161"/>
    </source>
</evidence>
<evidence type="ECO:0000256" key="4">
    <source>
        <dbReference type="ARBA" id="ARBA00023242"/>
    </source>
</evidence>
<dbReference type="InterPro" id="IPR005120">
    <property type="entry name" value="UPF3_dom"/>
</dbReference>
<comment type="subcellular location">
    <subcellularLocation>
        <location evidence="1">Nucleus</location>
    </subcellularLocation>
</comment>
<feature type="domain" description="RRM" evidence="7">
    <location>
        <begin position="471"/>
        <end position="545"/>
    </location>
</feature>
<keyword evidence="3" id="KW-0866">Nonsense-mediated mRNA decay</keyword>
<dbReference type="Pfam" id="PF00076">
    <property type="entry name" value="RRM_1"/>
    <property type="match status" value="1"/>
</dbReference>
<keyword evidence="5" id="KW-0694">RNA-binding</keyword>